<evidence type="ECO:0000313" key="3">
    <source>
        <dbReference type="EMBL" id="MDI6448801.1"/>
    </source>
</evidence>
<evidence type="ECO:0000259" key="2">
    <source>
        <dbReference type="Pfam" id="PF19051"/>
    </source>
</evidence>
<dbReference type="InterPro" id="IPR000683">
    <property type="entry name" value="Gfo/Idh/MocA-like_OxRdtase_N"/>
</dbReference>
<dbReference type="Gene3D" id="3.40.50.720">
    <property type="entry name" value="NAD(P)-binding Rossmann-like Domain"/>
    <property type="match status" value="1"/>
</dbReference>
<dbReference type="SUPFAM" id="SSF51735">
    <property type="entry name" value="NAD(P)-binding Rossmann-fold domains"/>
    <property type="match status" value="1"/>
</dbReference>
<proteinExistence type="predicted"/>
<dbReference type="Gene3D" id="3.30.360.10">
    <property type="entry name" value="Dihydrodipicolinate Reductase, domain 2"/>
    <property type="match status" value="1"/>
</dbReference>
<keyword evidence="4" id="KW-1185">Reference proteome</keyword>
<evidence type="ECO:0000313" key="4">
    <source>
        <dbReference type="Proteomes" id="UP001431776"/>
    </source>
</evidence>
<dbReference type="EMBL" id="JASCXX010000006">
    <property type="protein sequence ID" value="MDI6448801.1"/>
    <property type="molecule type" value="Genomic_DNA"/>
</dbReference>
<dbReference type="InterPro" id="IPR036291">
    <property type="entry name" value="NAD(P)-bd_dom_sf"/>
</dbReference>
<dbReference type="InterPro" id="IPR043906">
    <property type="entry name" value="Gfo/Idh/MocA_OxRdtase_bact_C"/>
</dbReference>
<dbReference type="InterPro" id="IPR050463">
    <property type="entry name" value="Gfo/Idh/MocA_oxidrdct_glycsds"/>
</dbReference>
<dbReference type="PANTHER" id="PTHR43818:SF5">
    <property type="entry name" value="OXIDOREDUCTASE FAMILY PROTEIN"/>
    <property type="match status" value="1"/>
</dbReference>
<dbReference type="AlphaFoldDB" id="A0AAW6TZG3"/>
<organism evidence="3 4">
    <name type="scientific">Anaerobaca lacustris</name>
    <dbReference type="NCBI Taxonomy" id="3044600"/>
    <lineage>
        <taxon>Bacteria</taxon>
        <taxon>Pseudomonadati</taxon>
        <taxon>Planctomycetota</taxon>
        <taxon>Phycisphaerae</taxon>
        <taxon>Sedimentisphaerales</taxon>
        <taxon>Anaerobacaceae</taxon>
        <taxon>Anaerobaca</taxon>
    </lineage>
</organism>
<dbReference type="PROSITE" id="PS51318">
    <property type="entry name" value="TAT"/>
    <property type="match status" value="1"/>
</dbReference>
<dbReference type="SUPFAM" id="SSF55347">
    <property type="entry name" value="Glyceraldehyde-3-phosphate dehydrogenase-like, C-terminal domain"/>
    <property type="match status" value="1"/>
</dbReference>
<reference evidence="3" key="1">
    <citation type="submission" date="2023-05" db="EMBL/GenBank/DDBJ databases">
        <title>Anaerotaeda fermentans gen. nov., sp. nov., a novel anaerobic planctomycete of the new family within the order Sedimentisphaerales isolated from Taman Peninsula, Russia.</title>
        <authorList>
            <person name="Khomyakova M.A."/>
            <person name="Merkel A.Y."/>
            <person name="Slobodkin A.I."/>
        </authorList>
    </citation>
    <scope>NUCLEOTIDE SEQUENCE</scope>
    <source>
        <strain evidence="3">M17dextr</strain>
    </source>
</reference>
<dbReference type="RefSeq" id="WP_349244209.1">
    <property type="nucleotide sequence ID" value="NZ_JASCXX010000006.1"/>
</dbReference>
<dbReference type="Pfam" id="PF01408">
    <property type="entry name" value="GFO_IDH_MocA"/>
    <property type="match status" value="1"/>
</dbReference>
<sequence>MTNRYVSRRQFLGAAAGSVAFPYIVPSSVFGAGAPSGKITMGCIGVGSQGSGNMNGFLDKKDDVRVLAVCDVDKGHRDGAKKRADDKYGNSDCAAYHDFRELIARDDIDALSLALPDHWHSIPVIMAARAGKDMYGEKPLARTIAEGKRMVEAVHRYDRIWQTGSWQRSQGNFHHACELVRNGRIGKVTRVEVGLPTGGGGEVKAVQPVPENLDWDFWLGPAPWVPFRGVSHWDWRWIMDYSGGQLTDWAGHHIDIAHWGLGLDETGPVEIEGRGVYPKNGIYDVPTEYKFTCKYANGIEMVVANDQQVPKGMGTVWYGEKGWVHVDRGRQATNPAELWNETIGPSEIRLYESRDHQQNFLDCVKSRRKTITPIEVAHRSISVGLLGEIAMRLERKLHWNPDKEEFVNDPEANRMLSRPMRAPWHL</sequence>
<gene>
    <name evidence="3" type="ORF">QJ522_07065</name>
</gene>
<comment type="caution">
    <text evidence="3">The sequence shown here is derived from an EMBL/GenBank/DDBJ whole genome shotgun (WGS) entry which is preliminary data.</text>
</comment>
<dbReference type="InterPro" id="IPR006311">
    <property type="entry name" value="TAT_signal"/>
</dbReference>
<dbReference type="PANTHER" id="PTHR43818">
    <property type="entry name" value="BCDNA.GH03377"/>
    <property type="match status" value="1"/>
</dbReference>
<feature type="domain" description="Gfo/Idh/MocA-like oxidoreductase bacterial type C-terminal" evidence="2">
    <location>
        <begin position="201"/>
        <end position="425"/>
    </location>
</feature>
<feature type="domain" description="Gfo/Idh/MocA-like oxidoreductase N-terminal" evidence="1">
    <location>
        <begin position="40"/>
        <end position="163"/>
    </location>
</feature>
<accession>A0AAW6TZG3</accession>
<dbReference type="GO" id="GO:0000166">
    <property type="term" value="F:nucleotide binding"/>
    <property type="evidence" value="ECO:0007669"/>
    <property type="project" value="InterPro"/>
</dbReference>
<dbReference type="Proteomes" id="UP001431776">
    <property type="component" value="Unassembled WGS sequence"/>
</dbReference>
<name>A0AAW6TZG3_9BACT</name>
<protein>
    <submittedName>
        <fullName evidence="3">Gfo/Idh/MocA family oxidoreductase</fullName>
    </submittedName>
</protein>
<dbReference type="Pfam" id="PF19051">
    <property type="entry name" value="GFO_IDH_MocA_C2"/>
    <property type="match status" value="1"/>
</dbReference>
<evidence type="ECO:0000259" key="1">
    <source>
        <dbReference type="Pfam" id="PF01408"/>
    </source>
</evidence>